<protein>
    <recommendedName>
        <fullName evidence="4">Secreted protein</fullName>
    </recommendedName>
</protein>
<name>A0ABD4T535_9CYAN</name>
<evidence type="ECO:0000256" key="1">
    <source>
        <dbReference type="SAM" id="SignalP"/>
    </source>
</evidence>
<dbReference type="EMBL" id="JTHE03000066">
    <property type="protein sequence ID" value="MCM1983629.1"/>
    <property type="molecule type" value="Genomic_DNA"/>
</dbReference>
<evidence type="ECO:0000313" key="2">
    <source>
        <dbReference type="EMBL" id="MCM1983629.1"/>
    </source>
</evidence>
<evidence type="ECO:0008006" key="4">
    <source>
        <dbReference type="Google" id="ProtNLM"/>
    </source>
</evidence>
<accession>A0ABD4T535</accession>
<proteinExistence type="predicted"/>
<dbReference type="RefSeq" id="WP_166282523.1">
    <property type="nucleotide sequence ID" value="NZ_JTHE03000066.1"/>
</dbReference>
<sequence length="76" mass="7859">MKHQPHLLTVLGCSSSLALALTLNHPAIAAPADLSHAPAHPDDVPMTALVQSSSNPILDALSCSCASCVMAQSRSW</sequence>
<feature type="chain" id="PRO_5044887270" description="Secreted protein" evidence="1">
    <location>
        <begin position="30"/>
        <end position="76"/>
    </location>
</feature>
<dbReference type="AlphaFoldDB" id="A0ABD4T535"/>
<evidence type="ECO:0000313" key="3">
    <source>
        <dbReference type="Proteomes" id="UP000031561"/>
    </source>
</evidence>
<comment type="caution">
    <text evidence="2">The sequence shown here is derived from an EMBL/GenBank/DDBJ whole genome shotgun (WGS) entry which is preliminary data.</text>
</comment>
<feature type="signal peptide" evidence="1">
    <location>
        <begin position="1"/>
        <end position="29"/>
    </location>
</feature>
<dbReference type="Proteomes" id="UP000031561">
    <property type="component" value="Unassembled WGS sequence"/>
</dbReference>
<keyword evidence="3" id="KW-1185">Reference proteome</keyword>
<gene>
    <name evidence="2" type="ORF">QQ91_0012455</name>
</gene>
<organism evidence="2 3">
    <name type="scientific">Lyngbya confervoides BDU141951</name>
    <dbReference type="NCBI Taxonomy" id="1574623"/>
    <lineage>
        <taxon>Bacteria</taxon>
        <taxon>Bacillati</taxon>
        <taxon>Cyanobacteriota</taxon>
        <taxon>Cyanophyceae</taxon>
        <taxon>Oscillatoriophycideae</taxon>
        <taxon>Oscillatoriales</taxon>
        <taxon>Microcoleaceae</taxon>
        <taxon>Lyngbya</taxon>
    </lineage>
</organism>
<reference evidence="2 3" key="1">
    <citation type="journal article" date="2015" name="Genome Announc.">
        <title>Draft Genome Sequence of Filamentous Marine Cyanobacterium Lyngbya confervoides Strain BDU141951.</title>
        <authorList>
            <person name="Chandrababunaidu M.M."/>
            <person name="Sen D."/>
            <person name="Tripathy S."/>
        </authorList>
    </citation>
    <scope>NUCLEOTIDE SEQUENCE [LARGE SCALE GENOMIC DNA]</scope>
    <source>
        <strain evidence="2 3">BDU141951</strain>
    </source>
</reference>
<keyword evidence="1" id="KW-0732">Signal</keyword>